<dbReference type="InterPro" id="IPR043128">
    <property type="entry name" value="Rev_trsase/Diguanyl_cyclase"/>
</dbReference>
<gene>
    <name evidence="2" type="ORF">NIES30_18810</name>
</gene>
<dbReference type="PANTHER" id="PTHR45138:SF9">
    <property type="entry name" value="DIGUANYLATE CYCLASE DGCM-RELATED"/>
    <property type="match status" value="1"/>
</dbReference>
<dbReference type="PANTHER" id="PTHR45138">
    <property type="entry name" value="REGULATORY COMPONENTS OF SENSORY TRANSDUCTION SYSTEM"/>
    <property type="match status" value="1"/>
</dbReference>
<dbReference type="SMART" id="SM00065">
    <property type="entry name" value="GAF"/>
    <property type="match status" value="1"/>
</dbReference>
<dbReference type="Pfam" id="PF13185">
    <property type="entry name" value="GAF_2"/>
    <property type="match status" value="1"/>
</dbReference>
<accession>A0A1U7J1Z9</accession>
<protein>
    <recommendedName>
        <fullName evidence="1">GGDEF domain-containing protein</fullName>
    </recommendedName>
</protein>
<dbReference type="GO" id="GO:0043709">
    <property type="term" value="P:cell adhesion involved in single-species biofilm formation"/>
    <property type="evidence" value="ECO:0007669"/>
    <property type="project" value="TreeGrafter"/>
</dbReference>
<dbReference type="EMBL" id="MRCG01000015">
    <property type="protein sequence ID" value="OKH45922.1"/>
    <property type="molecule type" value="Genomic_DNA"/>
</dbReference>
<dbReference type="InterPro" id="IPR050469">
    <property type="entry name" value="Diguanylate_Cyclase"/>
</dbReference>
<dbReference type="CDD" id="cd01949">
    <property type="entry name" value="GGDEF"/>
    <property type="match status" value="1"/>
</dbReference>
<reference evidence="2 3" key="1">
    <citation type="submission" date="2016-11" db="EMBL/GenBank/DDBJ databases">
        <title>Draft Genome Sequences of Nine Cyanobacterial Strains from Diverse Habitats.</title>
        <authorList>
            <person name="Zhu T."/>
            <person name="Hou S."/>
            <person name="Lu X."/>
            <person name="Hess W.R."/>
        </authorList>
    </citation>
    <scope>NUCLEOTIDE SEQUENCE [LARGE SCALE GENOMIC DNA]</scope>
    <source>
        <strain evidence="2 3">NIES-30</strain>
    </source>
</reference>
<dbReference type="SUPFAM" id="SSF55781">
    <property type="entry name" value="GAF domain-like"/>
    <property type="match status" value="1"/>
</dbReference>
<dbReference type="InterPro" id="IPR003018">
    <property type="entry name" value="GAF"/>
</dbReference>
<dbReference type="SMART" id="SM00267">
    <property type="entry name" value="GGDEF"/>
    <property type="match status" value="1"/>
</dbReference>
<organism evidence="2 3">
    <name type="scientific">Phormidium tenue NIES-30</name>
    <dbReference type="NCBI Taxonomy" id="549789"/>
    <lineage>
        <taxon>Bacteria</taxon>
        <taxon>Bacillati</taxon>
        <taxon>Cyanobacteriota</taxon>
        <taxon>Cyanophyceae</taxon>
        <taxon>Oscillatoriophycideae</taxon>
        <taxon>Oscillatoriales</taxon>
        <taxon>Oscillatoriaceae</taxon>
        <taxon>Phormidium</taxon>
    </lineage>
</organism>
<dbReference type="AlphaFoldDB" id="A0A1U7J1Z9"/>
<comment type="caution">
    <text evidence="2">The sequence shown here is derived from an EMBL/GenBank/DDBJ whole genome shotgun (WGS) entry which is preliminary data.</text>
</comment>
<dbReference type="Proteomes" id="UP000185557">
    <property type="component" value="Unassembled WGS sequence"/>
</dbReference>
<dbReference type="Pfam" id="PF00990">
    <property type="entry name" value="GGDEF"/>
    <property type="match status" value="1"/>
</dbReference>
<dbReference type="RefSeq" id="WP_073609972.1">
    <property type="nucleotide sequence ID" value="NZ_MRCG01000015.1"/>
</dbReference>
<dbReference type="GO" id="GO:0052621">
    <property type="term" value="F:diguanylate cyclase activity"/>
    <property type="evidence" value="ECO:0007669"/>
    <property type="project" value="TreeGrafter"/>
</dbReference>
<proteinExistence type="predicted"/>
<dbReference type="GO" id="GO:0005886">
    <property type="term" value="C:plasma membrane"/>
    <property type="evidence" value="ECO:0007669"/>
    <property type="project" value="TreeGrafter"/>
</dbReference>
<dbReference type="STRING" id="549789.NIES30_18810"/>
<keyword evidence="3" id="KW-1185">Reference proteome</keyword>
<evidence type="ECO:0000259" key="1">
    <source>
        <dbReference type="PROSITE" id="PS50887"/>
    </source>
</evidence>
<feature type="domain" description="GGDEF" evidence="1">
    <location>
        <begin position="230"/>
        <end position="361"/>
    </location>
</feature>
<name>A0A1U7J1Z9_9CYAN</name>
<dbReference type="NCBIfam" id="TIGR00254">
    <property type="entry name" value="GGDEF"/>
    <property type="match status" value="1"/>
</dbReference>
<dbReference type="InterPro" id="IPR000160">
    <property type="entry name" value="GGDEF_dom"/>
</dbReference>
<dbReference type="Gene3D" id="3.30.70.270">
    <property type="match status" value="1"/>
</dbReference>
<evidence type="ECO:0000313" key="2">
    <source>
        <dbReference type="EMBL" id="OKH45922.1"/>
    </source>
</evidence>
<dbReference type="InterPro" id="IPR029787">
    <property type="entry name" value="Nucleotide_cyclase"/>
</dbReference>
<sequence>MANDLQATKRLVEIIRDLCLAPSLDILMTLVGVAARELTHADGATFVLKEGDQCFYAHENAVAPLWKGQRFPLCSCICGWAINHKQAAIIEDVYSDARIPVEAYAPTFVKSLTVVPMRQNNPVGVIGVYWAERHQPLTEEVELLQVLADTTATVLDRLLGQAIPEAEARSQLEVLEHTNAKLRAEVLQRHTTEAELTRLSLTDGLTGLYNRRGFFLLANRQLLQAHRQQQSVTVFFIDVDYLKQVNDHYGHEAGDWLILGTAASLHKTFREGDIVARLGGDEFVVLAIDCADGQEVVNRLKANAEIFAQENDLSYPLSMSVGLAVSQGEGSNLTLNQLVSQADAAMYTQKQRRRQLNIAEIKASQRWGV</sequence>
<dbReference type="GO" id="GO:1902201">
    <property type="term" value="P:negative regulation of bacterial-type flagellum-dependent cell motility"/>
    <property type="evidence" value="ECO:0007669"/>
    <property type="project" value="TreeGrafter"/>
</dbReference>
<dbReference type="PROSITE" id="PS50887">
    <property type="entry name" value="GGDEF"/>
    <property type="match status" value="1"/>
</dbReference>
<dbReference type="OrthoDB" id="453368at2"/>
<dbReference type="Gene3D" id="3.30.450.40">
    <property type="match status" value="1"/>
</dbReference>
<dbReference type="InterPro" id="IPR029016">
    <property type="entry name" value="GAF-like_dom_sf"/>
</dbReference>
<evidence type="ECO:0000313" key="3">
    <source>
        <dbReference type="Proteomes" id="UP000185557"/>
    </source>
</evidence>
<dbReference type="SUPFAM" id="SSF55073">
    <property type="entry name" value="Nucleotide cyclase"/>
    <property type="match status" value="1"/>
</dbReference>